<evidence type="ECO:0000256" key="2">
    <source>
        <dbReference type="SAM" id="Phobius"/>
    </source>
</evidence>
<gene>
    <name evidence="4" type="ORF">O6P43_008479</name>
</gene>
<evidence type="ECO:0000313" key="4">
    <source>
        <dbReference type="EMBL" id="KAJ7970268.1"/>
    </source>
</evidence>
<keyword evidence="4" id="KW-0946">Virion</keyword>
<dbReference type="EMBL" id="JARAOO010000004">
    <property type="protein sequence ID" value="KAJ7970268.1"/>
    <property type="molecule type" value="Genomic_DNA"/>
</dbReference>
<keyword evidence="4" id="KW-0261">Viral envelope protein</keyword>
<sequence length="590" mass="64543">MASQSANLWVLLGLGLAGILILTKKLKKTIKRDFGAFIEKLELLPPPQPAPPKAPHLLTGLTFAVSDVFDVENHVATFGHPDWVRTHEAASQTSPVVSALVEGGATCAGRTVVDELAYGISGENKHYGTPTNPAVPAKVPGGSSSGAAVAVAANLVDFSLGIDTIGGVRVPAGFCGVIGFRPSHGAVSHVGIIPVSTSLETVGWFAKDPNVLRLVGHILLQVPFAVQRSPRQFIVADDCFRHIRIPVDRTAQVVVKSTEKLFGRQVLKHENVEEYFNSKVPSLKALHTNKTNGELKTSSLGQLANVMQLLQRHEFRHNHGDWFNSVKSVLDRTISKQLHETLEVAYIEIEKWRSIRNEMRLAINSLLKDDGVLVIPTVADPPPKLGGNEILSEGFQSRTFSLLSIASISGCCQVSVPLGFHDKCPISVSLIAQHGADRFLLDTVQTMYATLQEQSDIAAKTKLSRNVVSKEESAEIAKEKGNQAFKDKQWQKAIVFYTEAIKLSGKNATYYSNRAAAYLELGSYLQAEDDCTNAINLDKKNVKAYLRRGTAREMLGYYRDAIDDFTYALVLEPTNKRAALSAERLRKVFL</sequence>
<reference evidence="4" key="1">
    <citation type="journal article" date="2023" name="Science">
        <title>Elucidation of the pathway for biosynthesis of saponin adjuvants from the soapbark tree.</title>
        <authorList>
            <person name="Reed J."/>
            <person name="Orme A."/>
            <person name="El-Demerdash A."/>
            <person name="Owen C."/>
            <person name="Martin L.B.B."/>
            <person name="Misra R.C."/>
            <person name="Kikuchi S."/>
            <person name="Rejzek M."/>
            <person name="Martin A.C."/>
            <person name="Harkess A."/>
            <person name="Leebens-Mack J."/>
            <person name="Louveau T."/>
            <person name="Stephenson M.J."/>
            <person name="Osbourn A."/>
        </authorList>
    </citation>
    <scope>NUCLEOTIDE SEQUENCE</scope>
    <source>
        <strain evidence="4">S10</strain>
    </source>
</reference>
<dbReference type="SUPFAM" id="SSF75304">
    <property type="entry name" value="Amidase signature (AS) enzymes"/>
    <property type="match status" value="1"/>
</dbReference>
<dbReference type="InterPro" id="IPR011990">
    <property type="entry name" value="TPR-like_helical_dom_sf"/>
</dbReference>
<proteinExistence type="predicted"/>
<keyword evidence="2" id="KW-0812">Transmembrane</keyword>
<dbReference type="Pfam" id="PF01425">
    <property type="entry name" value="Amidase"/>
    <property type="match status" value="1"/>
</dbReference>
<dbReference type="InterPro" id="IPR036928">
    <property type="entry name" value="AS_sf"/>
</dbReference>
<dbReference type="FunFam" id="3.90.1300.10:FF:000004">
    <property type="entry name" value="Outer envelope protein 64, mitochondrial"/>
    <property type="match status" value="1"/>
</dbReference>
<comment type="caution">
    <text evidence="4">The sequence shown here is derived from an EMBL/GenBank/DDBJ whole genome shotgun (WGS) entry which is preliminary data.</text>
</comment>
<dbReference type="Gene3D" id="3.90.1300.10">
    <property type="entry name" value="Amidase signature (AS) domain"/>
    <property type="match status" value="1"/>
</dbReference>
<name>A0AAD7M5F7_QUISA</name>
<feature type="transmembrane region" description="Helical" evidence="2">
    <location>
        <begin position="6"/>
        <end position="23"/>
    </location>
</feature>
<dbReference type="InterPro" id="IPR019734">
    <property type="entry name" value="TPR_rpt"/>
</dbReference>
<keyword evidence="2" id="KW-1133">Transmembrane helix</keyword>
<evidence type="ECO:0000259" key="3">
    <source>
        <dbReference type="Pfam" id="PF01425"/>
    </source>
</evidence>
<keyword evidence="2" id="KW-0472">Membrane</keyword>
<dbReference type="SUPFAM" id="SSF48452">
    <property type="entry name" value="TPR-like"/>
    <property type="match status" value="1"/>
</dbReference>
<dbReference type="Gene3D" id="1.25.40.10">
    <property type="entry name" value="Tetratricopeptide repeat domain"/>
    <property type="match status" value="1"/>
</dbReference>
<evidence type="ECO:0000256" key="1">
    <source>
        <dbReference type="PROSITE-ProRule" id="PRU00339"/>
    </source>
</evidence>
<organism evidence="4 5">
    <name type="scientific">Quillaja saponaria</name>
    <name type="common">Soap bark tree</name>
    <dbReference type="NCBI Taxonomy" id="32244"/>
    <lineage>
        <taxon>Eukaryota</taxon>
        <taxon>Viridiplantae</taxon>
        <taxon>Streptophyta</taxon>
        <taxon>Embryophyta</taxon>
        <taxon>Tracheophyta</taxon>
        <taxon>Spermatophyta</taxon>
        <taxon>Magnoliopsida</taxon>
        <taxon>eudicotyledons</taxon>
        <taxon>Gunneridae</taxon>
        <taxon>Pentapetalae</taxon>
        <taxon>rosids</taxon>
        <taxon>fabids</taxon>
        <taxon>Fabales</taxon>
        <taxon>Quillajaceae</taxon>
        <taxon>Quillaja</taxon>
    </lineage>
</organism>
<feature type="repeat" description="TPR" evidence="1">
    <location>
        <begin position="508"/>
        <end position="541"/>
    </location>
</feature>
<protein>
    <submittedName>
        <fullName evidence="4">Outer envelope protein 64, chloroplastic-like</fullName>
    </submittedName>
</protein>
<dbReference type="PANTHER" id="PTHR46310">
    <property type="entry name" value="AMIDASE 1"/>
    <property type="match status" value="1"/>
</dbReference>
<dbReference type="SMART" id="SM00028">
    <property type="entry name" value="TPR"/>
    <property type="match status" value="3"/>
</dbReference>
<keyword evidence="5" id="KW-1185">Reference proteome</keyword>
<feature type="domain" description="Amidase" evidence="3">
    <location>
        <begin position="56"/>
        <end position="441"/>
    </location>
</feature>
<dbReference type="InterPro" id="IPR023631">
    <property type="entry name" value="Amidase_dom"/>
</dbReference>
<accession>A0AAD7M5F7</accession>
<evidence type="ECO:0000313" key="5">
    <source>
        <dbReference type="Proteomes" id="UP001163823"/>
    </source>
</evidence>
<dbReference type="AlphaFoldDB" id="A0AAD7M5F7"/>
<feature type="repeat" description="TPR" evidence="1">
    <location>
        <begin position="542"/>
        <end position="575"/>
    </location>
</feature>
<dbReference type="Proteomes" id="UP001163823">
    <property type="component" value="Chromosome 4"/>
</dbReference>
<dbReference type="PANTHER" id="PTHR46310:SF5">
    <property type="entry name" value="OUTER ENVELOPE PROTEIN 64, CHLOROPLASTIC"/>
    <property type="match status" value="1"/>
</dbReference>
<dbReference type="PROSITE" id="PS50005">
    <property type="entry name" value="TPR"/>
    <property type="match status" value="2"/>
</dbReference>
<dbReference type="KEGG" id="qsa:O6P43_008479"/>
<keyword evidence="1" id="KW-0802">TPR repeat</keyword>